<evidence type="ECO:0000313" key="3">
    <source>
        <dbReference type="Proteomes" id="UP000186817"/>
    </source>
</evidence>
<proteinExistence type="predicted"/>
<reference evidence="2 3" key="1">
    <citation type="submission" date="2016-02" db="EMBL/GenBank/DDBJ databases">
        <title>Genome analysis of coral dinoflagellate symbionts highlights evolutionary adaptations to a symbiotic lifestyle.</title>
        <authorList>
            <person name="Aranda M."/>
            <person name="Li Y."/>
            <person name="Liew Y.J."/>
            <person name="Baumgarten S."/>
            <person name="Simakov O."/>
            <person name="Wilson M."/>
            <person name="Piel J."/>
            <person name="Ashoor H."/>
            <person name="Bougouffa S."/>
            <person name="Bajic V.B."/>
            <person name="Ryu T."/>
            <person name="Ravasi T."/>
            <person name="Bayer T."/>
            <person name="Micklem G."/>
            <person name="Kim H."/>
            <person name="Bhak J."/>
            <person name="Lajeunesse T.C."/>
            <person name="Voolstra C.R."/>
        </authorList>
    </citation>
    <scope>NUCLEOTIDE SEQUENCE [LARGE SCALE GENOMIC DNA]</scope>
    <source>
        <strain evidence="2 3">CCMP2467</strain>
    </source>
</reference>
<gene>
    <name evidence="2" type="ORF">AK812_SmicGene23305</name>
</gene>
<comment type="caution">
    <text evidence="2">The sequence shown here is derived from an EMBL/GenBank/DDBJ whole genome shotgun (WGS) entry which is preliminary data.</text>
</comment>
<dbReference type="EMBL" id="LSRX01000534">
    <property type="protein sequence ID" value="OLP94661.1"/>
    <property type="molecule type" value="Genomic_DNA"/>
</dbReference>
<evidence type="ECO:0000313" key="2">
    <source>
        <dbReference type="EMBL" id="OLP94661.1"/>
    </source>
</evidence>
<organism evidence="2 3">
    <name type="scientific">Symbiodinium microadriaticum</name>
    <name type="common">Dinoflagellate</name>
    <name type="synonym">Zooxanthella microadriatica</name>
    <dbReference type="NCBI Taxonomy" id="2951"/>
    <lineage>
        <taxon>Eukaryota</taxon>
        <taxon>Sar</taxon>
        <taxon>Alveolata</taxon>
        <taxon>Dinophyceae</taxon>
        <taxon>Suessiales</taxon>
        <taxon>Symbiodiniaceae</taxon>
        <taxon>Symbiodinium</taxon>
    </lineage>
</organism>
<protein>
    <submittedName>
        <fullName evidence="2">Uncharacterized protein</fullName>
    </submittedName>
</protein>
<dbReference type="Proteomes" id="UP000186817">
    <property type="component" value="Unassembled WGS sequence"/>
</dbReference>
<name>A0A1Q9DHK6_SYMMI</name>
<dbReference type="OrthoDB" id="73273at2759"/>
<sequence length="361" mass="39780">MPLPLRLLALPMSLGVDLDREVFIWGKFPVEADKIESPWLKARETLSKSVISRMHKGKQERASTGLAAASVVLTTVRARGCTMRVAKDGRDAKDAATQEPDTGMIQPMKVLMVGPWDVSRRSISKQGMGLQIDDVAFAVALQGEPTMHDVGIGQGTKVAFLISIHPMRRDPGRPADVIFSAQIQRLHFYRFLLSLIYFLVRPRDRGSVTVRASNDAKLLFPTFTFLQLVAVASCVGRRIWGLQELLDELGLLEYEEAANAWGTQMGAAFLEELVENSEELAQAICLKPLEQKRLQRMGPEVAARLRLLRPSEAERIPTSRPVPSQAAAAPEVEPEDTKVAPGPESLPTTALWAPAFGRPKT</sequence>
<dbReference type="AlphaFoldDB" id="A0A1Q9DHK6"/>
<evidence type="ECO:0000256" key="1">
    <source>
        <dbReference type="SAM" id="MobiDB-lite"/>
    </source>
</evidence>
<feature type="region of interest" description="Disordered" evidence="1">
    <location>
        <begin position="314"/>
        <end position="361"/>
    </location>
</feature>
<keyword evidence="3" id="KW-1185">Reference proteome</keyword>
<accession>A0A1Q9DHK6</accession>